<dbReference type="SUPFAM" id="SSF90257">
    <property type="entry name" value="Myosin rod fragments"/>
    <property type="match status" value="1"/>
</dbReference>
<proteinExistence type="predicted"/>
<feature type="compositionally biased region" description="Basic and acidic residues" evidence="1">
    <location>
        <begin position="14"/>
        <end position="30"/>
    </location>
</feature>
<feature type="region of interest" description="Disordered" evidence="1">
    <location>
        <begin position="1"/>
        <end position="57"/>
    </location>
</feature>
<feature type="compositionally biased region" description="Basic and acidic residues" evidence="1">
    <location>
        <begin position="259"/>
        <end position="270"/>
    </location>
</feature>
<protein>
    <submittedName>
        <fullName evidence="2">Putative TPR/MLP1/MLP2-like protein</fullName>
    </submittedName>
</protein>
<organism evidence="2">
    <name type="scientific">viral metagenome</name>
    <dbReference type="NCBI Taxonomy" id="1070528"/>
    <lineage>
        <taxon>unclassified sequences</taxon>
        <taxon>metagenomes</taxon>
        <taxon>organismal metagenomes</taxon>
    </lineage>
</organism>
<accession>A0A6H1ZVQ1</accession>
<evidence type="ECO:0000256" key="1">
    <source>
        <dbReference type="SAM" id="MobiDB-lite"/>
    </source>
</evidence>
<feature type="compositionally biased region" description="Basic and acidic residues" evidence="1">
    <location>
        <begin position="115"/>
        <end position="129"/>
    </location>
</feature>
<feature type="region of interest" description="Disordered" evidence="1">
    <location>
        <begin position="115"/>
        <end position="140"/>
    </location>
</feature>
<name>A0A6H1ZVQ1_9ZZZZ</name>
<evidence type="ECO:0000313" key="2">
    <source>
        <dbReference type="EMBL" id="QJA51397.1"/>
    </source>
</evidence>
<dbReference type="EMBL" id="MT144259">
    <property type="protein sequence ID" value="QJA51397.1"/>
    <property type="molecule type" value="Genomic_DNA"/>
</dbReference>
<gene>
    <name evidence="2" type="ORF">TM448A02094_0008</name>
</gene>
<feature type="compositionally biased region" description="Basic and acidic residues" evidence="1">
    <location>
        <begin position="37"/>
        <end position="57"/>
    </location>
</feature>
<feature type="region of interest" description="Disordered" evidence="1">
    <location>
        <begin position="259"/>
        <end position="289"/>
    </location>
</feature>
<dbReference type="AlphaFoldDB" id="A0A6H1ZVQ1"/>
<reference evidence="2" key="1">
    <citation type="submission" date="2020-03" db="EMBL/GenBank/DDBJ databases">
        <title>The deep terrestrial virosphere.</title>
        <authorList>
            <person name="Holmfeldt K."/>
            <person name="Nilsson E."/>
            <person name="Simone D."/>
            <person name="Lopez-Fernandez M."/>
            <person name="Wu X."/>
            <person name="de Brujin I."/>
            <person name="Lundin D."/>
            <person name="Andersson A."/>
            <person name="Bertilsson S."/>
            <person name="Dopson M."/>
        </authorList>
    </citation>
    <scope>NUCLEOTIDE SEQUENCE</scope>
    <source>
        <strain evidence="2">TM448A02094</strain>
    </source>
</reference>
<sequence length="338" mass="37966">MTTIPAHVQAQADEADRKLKELSEQSKKASYDVQVEPGDRDTKSPEAKAEDTVESLKQKLSELTQQHRTLQGKYESEVKALQGDVNLLTNLKGQVRQLTQQNSDLTQVISDMRKQLTDEPKTDPKKADIPESVASSLSEEDREYLEAEGITEMAIDIIARATAKSLPSAASSDLEEIKKEVRMDREGRFWTALEAAVPDYRETNEMDAFADWLDVTLPYSSTTRREVLRGAQARLDSDTAIRIFKDFAAETGMIEKVKPKPKFDPEKLLEPDGSISNQPDPNGSPVQGKIYTRQEVRSFYSKTAVELSKSYITPERRAEINRIDADIMKADAEGRIKN</sequence>
<feature type="compositionally biased region" description="Polar residues" evidence="1">
    <location>
        <begin position="274"/>
        <end position="285"/>
    </location>
</feature>